<name>A0ABW5SBS1_9FLAO</name>
<dbReference type="PROSITE" id="PS51257">
    <property type="entry name" value="PROKAR_LIPOPROTEIN"/>
    <property type="match status" value="1"/>
</dbReference>
<evidence type="ECO:0000313" key="2">
    <source>
        <dbReference type="Proteomes" id="UP001597357"/>
    </source>
</evidence>
<dbReference type="Proteomes" id="UP001597357">
    <property type="component" value="Unassembled WGS sequence"/>
</dbReference>
<dbReference type="EMBL" id="JBHULZ010000023">
    <property type="protein sequence ID" value="MFD2697137.1"/>
    <property type="molecule type" value="Genomic_DNA"/>
</dbReference>
<organism evidence="1 2">
    <name type="scientific">Mesonia sediminis</name>
    <dbReference type="NCBI Taxonomy" id="1703946"/>
    <lineage>
        <taxon>Bacteria</taxon>
        <taxon>Pseudomonadati</taxon>
        <taxon>Bacteroidota</taxon>
        <taxon>Flavobacteriia</taxon>
        <taxon>Flavobacteriales</taxon>
        <taxon>Flavobacteriaceae</taxon>
        <taxon>Mesonia</taxon>
    </lineage>
</organism>
<protein>
    <submittedName>
        <fullName evidence="1">Lipocalin family protein</fullName>
    </submittedName>
</protein>
<keyword evidence="2" id="KW-1185">Reference proteome</keyword>
<sequence>MNRIVILLFSVLLLQACGTTKVERQAERTFKGDWTLTDISYPGSSGFVDVKLFQDAKTNCFRGSNWSFVSNNNQGQYILSGANCEQEVREIVWTVEETDKNTGLYYFTLKVLKDGQKARFVKTGFKLRLTQLSESNMIWEQTVSFEGKPFVIRMDFIKNNY</sequence>
<accession>A0ABW5SBS1</accession>
<dbReference type="RefSeq" id="WP_379044434.1">
    <property type="nucleotide sequence ID" value="NZ_JBHULZ010000023.1"/>
</dbReference>
<evidence type="ECO:0000313" key="1">
    <source>
        <dbReference type="EMBL" id="MFD2697137.1"/>
    </source>
</evidence>
<comment type="caution">
    <text evidence="1">The sequence shown here is derived from an EMBL/GenBank/DDBJ whole genome shotgun (WGS) entry which is preliminary data.</text>
</comment>
<proteinExistence type="predicted"/>
<gene>
    <name evidence="1" type="ORF">ACFSQ0_03960</name>
</gene>
<reference evidence="2" key="1">
    <citation type="journal article" date="2019" name="Int. J. Syst. Evol. Microbiol.">
        <title>The Global Catalogue of Microorganisms (GCM) 10K type strain sequencing project: providing services to taxonomists for standard genome sequencing and annotation.</title>
        <authorList>
            <consortium name="The Broad Institute Genomics Platform"/>
            <consortium name="The Broad Institute Genome Sequencing Center for Infectious Disease"/>
            <person name="Wu L."/>
            <person name="Ma J."/>
        </authorList>
    </citation>
    <scope>NUCLEOTIDE SEQUENCE [LARGE SCALE GENOMIC DNA]</scope>
    <source>
        <strain evidence="2">KCTC 42255</strain>
    </source>
</reference>